<proteinExistence type="inferred from homology"/>
<dbReference type="Proteomes" id="UP000190973">
    <property type="component" value="Unassembled WGS sequence"/>
</dbReference>
<organism evidence="7 8">
    <name type="scientific">Clostridium beijerinckii</name>
    <name type="common">Clostridium MP</name>
    <dbReference type="NCBI Taxonomy" id="1520"/>
    <lineage>
        <taxon>Bacteria</taxon>
        <taxon>Bacillati</taxon>
        <taxon>Bacillota</taxon>
        <taxon>Clostridia</taxon>
        <taxon>Eubacteriales</taxon>
        <taxon>Clostridiaceae</taxon>
        <taxon>Clostridium</taxon>
    </lineage>
</organism>
<dbReference type="FunFam" id="3.90.76.10:FF:000001">
    <property type="entry name" value="Oligopeptide ABC transporter substrate-binding protein"/>
    <property type="match status" value="1"/>
</dbReference>
<dbReference type="PANTHER" id="PTHR30290:SF79">
    <property type="entry name" value="DIPEPTIDE-BINDING PROTEIN DPPE"/>
    <property type="match status" value="1"/>
</dbReference>
<sequence>MKTSKVKQLCAVALAATLGMSILVGCGSNKGGDKAAASKQEITYNLGADPRTLDPALCTDTTGTTVLANAFSGLAELDENEKAIPGQAEKWDVSDDKLTYTFHLKKDLKWSNGDPVKASDYEYEWKRLLNPETASEYAYALYYLKGGEAYNKGKGSADAVGVKATDDNTLVVTLEAPCPYFLELTAQSYYFPVDQKVVESNKDWANDAKTLVSNGPFKITNYTIKDSVVLEKNENYYDKDKVKLDKLNLKFVAEETSAWASYKSGQFDVVDTVPKSDVQGALKDGSAKSFPNLATYFLSINVSDKAKAVDPNAAKVLSDPKVRKALNLAIDRQSIVDNVTKAGQIPAHGIVGKGIIGPDGKDYTEKTSYFDPKGNVEEAKKLLAEAGYPDGQGLPTLQLLYNPESGHGDTMQAIQDMWKKIGVNAELQSQEWKVFLTTRVQKQFEIARDGWNADYVDPMTFLDMFQSTSDQNNCGYNNPSYDALIAAAKKELDPQKRFDLLHQAEDMLMNDMPVIPLYYYTRTIGIKDYVKGARVSVMNTIYFKNAYVEGKK</sequence>
<keyword evidence="4 5" id="KW-0732">Signal</keyword>
<comment type="similarity">
    <text evidence="2">Belongs to the bacterial solute-binding protein 5 family.</text>
</comment>
<evidence type="ECO:0000256" key="2">
    <source>
        <dbReference type="ARBA" id="ARBA00005695"/>
    </source>
</evidence>
<dbReference type="PANTHER" id="PTHR30290">
    <property type="entry name" value="PERIPLASMIC BINDING COMPONENT OF ABC TRANSPORTER"/>
    <property type="match status" value="1"/>
</dbReference>
<evidence type="ECO:0000313" key="7">
    <source>
        <dbReference type="EMBL" id="OOM61446.1"/>
    </source>
</evidence>
<dbReference type="EMBL" id="LZZI01000036">
    <property type="protein sequence ID" value="OOM61446.1"/>
    <property type="molecule type" value="Genomic_DNA"/>
</dbReference>
<dbReference type="SUPFAM" id="SSF53850">
    <property type="entry name" value="Periplasmic binding protein-like II"/>
    <property type="match status" value="1"/>
</dbReference>
<dbReference type="Gene3D" id="3.90.76.10">
    <property type="entry name" value="Dipeptide-binding Protein, Domain 1"/>
    <property type="match status" value="1"/>
</dbReference>
<evidence type="ECO:0000256" key="5">
    <source>
        <dbReference type="SAM" id="SignalP"/>
    </source>
</evidence>
<feature type="chain" id="PRO_5038523123" evidence="5">
    <location>
        <begin position="27"/>
        <end position="552"/>
    </location>
</feature>
<evidence type="ECO:0000256" key="1">
    <source>
        <dbReference type="ARBA" id="ARBA00004193"/>
    </source>
</evidence>
<dbReference type="InterPro" id="IPR030678">
    <property type="entry name" value="Peptide/Ni-bd"/>
</dbReference>
<evidence type="ECO:0000313" key="8">
    <source>
        <dbReference type="Proteomes" id="UP000190973"/>
    </source>
</evidence>
<dbReference type="Pfam" id="PF00496">
    <property type="entry name" value="SBP_bac_5"/>
    <property type="match status" value="1"/>
</dbReference>
<evidence type="ECO:0000259" key="6">
    <source>
        <dbReference type="Pfam" id="PF00496"/>
    </source>
</evidence>
<dbReference type="InterPro" id="IPR023765">
    <property type="entry name" value="SBP_5_CS"/>
</dbReference>
<dbReference type="GO" id="GO:0015833">
    <property type="term" value="P:peptide transport"/>
    <property type="evidence" value="ECO:0007669"/>
    <property type="project" value="TreeGrafter"/>
</dbReference>
<dbReference type="Gene3D" id="3.40.190.10">
    <property type="entry name" value="Periplasmic binding protein-like II"/>
    <property type="match status" value="1"/>
</dbReference>
<feature type="domain" description="Solute-binding protein family 5" evidence="6">
    <location>
        <begin position="83"/>
        <end position="472"/>
    </location>
</feature>
<comment type="caution">
    <text evidence="7">The sequence shown here is derived from an EMBL/GenBank/DDBJ whole genome shotgun (WGS) entry which is preliminary data.</text>
</comment>
<dbReference type="InterPro" id="IPR039424">
    <property type="entry name" value="SBP_5"/>
</dbReference>
<feature type="signal peptide" evidence="5">
    <location>
        <begin position="1"/>
        <end position="26"/>
    </location>
</feature>
<protein>
    <submittedName>
        <fullName evidence="7">Oligopeptide-binding protein OppA</fullName>
    </submittedName>
</protein>
<dbReference type="CDD" id="cd08504">
    <property type="entry name" value="PBP2_OppA"/>
    <property type="match status" value="1"/>
</dbReference>
<dbReference type="PIRSF" id="PIRSF002741">
    <property type="entry name" value="MppA"/>
    <property type="match status" value="1"/>
</dbReference>
<accession>A0A1S8S7C8</accession>
<dbReference type="Gene3D" id="3.10.105.10">
    <property type="entry name" value="Dipeptide-binding Protein, Domain 3"/>
    <property type="match status" value="1"/>
</dbReference>
<dbReference type="RefSeq" id="WP_077838908.1">
    <property type="nucleotide sequence ID" value="NZ_JABTAE010000001.1"/>
</dbReference>
<comment type="subcellular location">
    <subcellularLocation>
        <location evidence="1">Cell membrane</location>
        <topology evidence="1">Lipid-anchor</topology>
    </subcellularLocation>
</comment>
<dbReference type="InterPro" id="IPR000914">
    <property type="entry name" value="SBP_5_dom"/>
</dbReference>
<gene>
    <name evidence="7" type="primary">oppA_1</name>
    <name evidence="7" type="ORF">CLBCK_23310</name>
</gene>
<keyword evidence="3" id="KW-0813">Transport</keyword>
<evidence type="ECO:0000256" key="3">
    <source>
        <dbReference type="ARBA" id="ARBA00022448"/>
    </source>
</evidence>
<dbReference type="FunFam" id="3.10.105.10:FF:000001">
    <property type="entry name" value="Oligopeptide ABC transporter, oligopeptide-binding protein"/>
    <property type="match status" value="1"/>
</dbReference>
<dbReference type="GO" id="GO:0043190">
    <property type="term" value="C:ATP-binding cassette (ABC) transporter complex"/>
    <property type="evidence" value="ECO:0007669"/>
    <property type="project" value="InterPro"/>
</dbReference>
<dbReference type="GO" id="GO:1904680">
    <property type="term" value="F:peptide transmembrane transporter activity"/>
    <property type="evidence" value="ECO:0007669"/>
    <property type="project" value="TreeGrafter"/>
</dbReference>
<dbReference type="GO" id="GO:0030288">
    <property type="term" value="C:outer membrane-bounded periplasmic space"/>
    <property type="evidence" value="ECO:0007669"/>
    <property type="project" value="UniProtKB-ARBA"/>
</dbReference>
<dbReference type="AlphaFoldDB" id="A0A1S8S7C8"/>
<name>A0A1S8S7C8_CLOBE</name>
<reference evidence="7 8" key="1">
    <citation type="submission" date="2016-05" db="EMBL/GenBank/DDBJ databases">
        <title>Microbial solvent formation.</title>
        <authorList>
            <person name="Poehlein A."/>
            <person name="Montoya Solano J.D."/>
            <person name="Flitsch S."/>
            <person name="Krabben P."/>
            <person name="Duerre P."/>
            <person name="Daniel R."/>
        </authorList>
    </citation>
    <scope>NUCLEOTIDE SEQUENCE [LARGE SCALE GENOMIC DNA]</scope>
    <source>
        <strain evidence="7 8">DSM 53</strain>
    </source>
</reference>
<dbReference type="PROSITE" id="PS51257">
    <property type="entry name" value="PROKAR_LIPOPROTEIN"/>
    <property type="match status" value="1"/>
</dbReference>
<evidence type="ECO:0000256" key="4">
    <source>
        <dbReference type="ARBA" id="ARBA00022729"/>
    </source>
</evidence>
<dbReference type="PROSITE" id="PS01040">
    <property type="entry name" value="SBP_BACTERIAL_5"/>
    <property type="match status" value="1"/>
</dbReference>